<proteinExistence type="predicted"/>
<dbReference type="PANTHER" id="PTHR45661">
    <property type="entry name" value="SURFACE ANTIGEN"/>
    <property type="match status" value="1"/>
</dbReference>
<dbReference type="AlphaFoldDB" id="A0A371JMV3"/>
<protein>
    <submittedName>
        <fullName evidence="1">Leucine-rich repeat domain-containing protein</fullName>
    </submittedName>
</protein>
<sequence length="366" mass="40713">MKKFYYTTVNGESIRIDGLRDYEEKIKIPSEIDGMVVTHIGSGAFRGNQLTSIEIPNSVTHIGSGAFDGNQLTSIEIPNSVTHIGDWAFDGNQLTSIEIPNSVTHIGDWAFDGNQLTSIEIPNSVTHIGDWAFDGNQLTSIEIPNSVTHIGDWAFEGNQLTSIEIPNSVTHIGSGAFDGNQLTSIEIPNSVTHIGSGAFRGNQLTSIEIPNSVTHIGDWAFDGNVRIIQGNKSIRMIDGIATVMRKKRKVSDMTIYEGKFFNRDKKCFVASKGEYWAHGHTIREAIDDVVFKFMQEDSNIEEVVSNIKKSQIMTVNQFRLLTGACRAGCQNFLEQRKMKKTSFPLNEALDILNGQYGWSRIQEFFV</sequence>
<keyword evidence="2" id="KW-1185">Reference proteome</keyword>
<evidence type="ECO:0000313" key="2">
    <source>
        <dbReference type="Proteomes" id="UP000261828"/>
    </source>
</evidence>
<comment type="caution">
    <text evidence="1">The sequence shown here is derived from an EMBL/GenBank/DDBJ whole genome shotgun (WGS) entry which is preliminary data.</text>
</comment>
<organism evidence="1 2">
    <name type="scientific">Flagellimonas nanhaiensis</name>
    <dbReference type="NCBI Taxonomy" id="2292706"/>
    <lineage>
        <taxon>Bacteria</taxon>
        <taxon>Pseudomonadati</taxon>
        <taxon>Bacteroidota</taxon>
        <taxon>Flavobacteriia</taxon>
        <taxon>Flavobacteriales</taxon>
        <taxon>Flavobacteriaceae</taxon>
        <taxon>Flagellimonas</taxon>
    </lineage>
</organism>
<dbReference type="EMBL" id="QTJX01000004">
    <property type="protein sequence ID" value="RDY58471.1"/>
    <property type="molecule type" value="Genomic_DNA"/>
</dbReference>
<accession>A0A371JMV3</accession>
<dbReference type="RefSeq" id="WP_116185460.1">
    <property type="nucleotide sequence ID" value="NZ_QTJX01000004.1"/>
</dbReference>
<evidence type="ECO:0000313" key="1">
    <source>
        <dbReference type="EMBL" id="RDY58471.1"/>
    </source>
</evidence>
<dbReference type="SUPFAM" id="SSF52058">
    <property type="entry name" value="L domain-like"/>
    <property type="match status" value="1"/>
</dbReference>
<name>A0A371JMV3_9FLAO</name>
<dbReference type="Pfam" id="PF13306">
    <property type="entry name" value="LRR_5"/>
    <property type="match status" value="1"/>
</dbReference>
<dbReference type="InterPro" id="IPR032675">
    <property type="entry name" value="LRR_dom_sf"/>
</dbReference>
<dbReference type="InterPro" id="IPR026906">
    <property type="entry name" value="LRR_5"/>
</dbReference>
<gene>
    <name evidence="1" type="ORF">DX873_15840</name>
</gene>
<dbReference type="InterPro" id="IPR053139">
    <property type="entry name" value="Surface_bspA-like"/>
</dbReference>
<reference evidence="1 2" key="1">
    <citation type="submission" date="2018-08" db="EMBL/GenBank/DDBJ databases">
        <title>Muricauda nanhaiensis sp. nov., isolated from seawater of the South China Sea.</title>
        <authorList>
            <person name="Dang Y."/>
        </authorList>
    </citation>
    <scope>NUCLEOTIDE SEQUENCE [LARGE SCALE GENOMIC DNA]</scope>
    <source>
        <strain evidence="1 2">SM1704</strain>
    </source>
</reference>
<dbReference type="OrthoDB" id="6315383at2"/>
<dbReference type="Proteomes" id="UP000261828">
    <property type="component" value="Unassembled WGS sequence"/>
</dbReference>
<dbReference type="Gene3D" id="3.80.10.10">
    <property type="entry name" value="Ribonuclease Inhibitor"/>
    <property type="match status" value="3"/>
</dbReference>
<dbReference type="PANTHER" id="PTHR45661:SF3">
    <property type="entry name" value="IG-LIKE DOMAIN-CONTAINING PROTEIN"/>
    <property type="match status" value="1"/>
</dbReference>